<dbReference type="OrthoDB" id="2679958at2"/>
<accession>A0A0U5AX00</accession>
<organism evidence="1 2">
    <name type="scientific">Aneurinibacillus soli</name>
    <dbReference type="NCBI Taxonomy" id="1500254"/>
    <lineage>
        <taxon>Bacteria</taxon>
        <taxon>Bacillati</taxon>
        <taxon>Bacillota</taxon>
        <taxon>Bacilli</taxon>
        <taxon>Bacillales</taxon>
        <taxon>Paenibacillaceae</taxon>
        <taxon>Aneurinibacillus group</taxon>
        <taxon>Aneurinibacillus</taxon>
    </lineage>
</organism>
<evidence type="ECO:0000313" key="1">
    <source>
        <dbReference type="EMBL" id="BAU28250.1"/>
    </source>
</evidence>
<keyword evidence="2" id="KW-1185">Reference proteome</keyword>
<sequence>MLHDSFPHTSTPLPLLQRQLARLVRGHIPRLSWQRMCHSPEFEELCRYYQLGMLSHAAFVTYTSQLERLFTREAK</sequence>
<evidence type="ECO:0000313" key="2">
    <source>
        <dbReference type="Proteomes" id="UP000217696"/>
    </source>
</evidence>
<name>A0A0U5AX00_9BACL</name>
<reference evidence="1 2" key="1">
    <citation type="submission" date="2015-12" db="EMBL/GenBank/DDBJ databases">
        <title>Genome sequence of Aneurinibacillus soli.</title>
        <authorList>
            <person name="Lee J.S."/>
            <person name="Lee K.C."/>
            <person name="Kim K.K."/>
            <person name="Lee B.W."/>
        </authorList>
    </citation>
    <scope>NUCLEOTIDE SEQUENCE [LARGE SCALE GENOMIC DNA]</scope>
    <source>
        <strain evidence="1 2">CB4</strain>
    </source>
</reference>
<protein>
    <submittedName>
        <fullName evidence="1">Uncharacterized protein</fullName>
    </submittedName>
</protein>
<dbReference type="KEGG" id="asoc:CB4_02424"/>
<dbReference type="EMBL" id="AP017312">
    <property type="protein sequence ID" value="BAU28250.1"/>
    <property type="molecule type" value="Genomic_DNA"/>
</dbReference>
<proteinExistence type="predicted"/>
<dbReference type="AlphaFoldDB" id="A0A0U5AX00"/>
<gene>
    <name evidence="1" type="ORF">CB4_02424</name>
</gene>
<dbReference type="RefSeq" id="WP_096466019.1">
    <property type="nucleotide sequence ID" value="NZ_AP017312.1"/>
</dbReference>
<dbReference type="Proteomes" id="UP000217696">
    <property type="component" value="Chromosome"/>
</dbReference>